<protein>
    <submittedName>
        <fullName evidence="2">Uncharacterized protein</fullName>
    </submittedName>
</protein>
<feature type="compositionally biased region" description="Basic and acidic residues" evidence="1">
    <location>
        <begin position="706"/>
        <end position="716"/>
    </location>
</feature>
<feature type="compositionally biased region" description="Low complexity" evidence="1">
    <location>
        <begin position="682"/>
        <end position="694"/>
    </location>
</feature>
<sequence length="814" mass="87636">MAMSQDKRKAWDKSRTHAAENLLSDMAQLSSSWEHGRKCSKVAGQLLRVLIRADFALASHAHLSSEHEARHAAGHGDGPQDSHVMSSPPGDDDSGDRLEGGPEAMPVGRGGDLAEAASSDEAAEPQQTSTATAKLEHECADIWERLGLSGEGSWQFRKALLQAAVEKAQGPLSQAMEEVQEQRGVQGLRVLEAAFNHGISFVNPFVLVGEVLQQRPELVEHFDPDSDLLFLLASLGVQSTPAGGQSGQDDDDPSGGGADHRELDQRPSDPLNQVFDMMLDPKHVSDDDISDLLGLLHRSYLPSSGKIARQACTQLEAGNWTTTSLEIALRHLAHASLVHAFVDYLRGKHLLDREGARAAFAETINAEAVEEWLQAHPEEQALFSRVTLARIATKRTVVFHPSVAPAPTRSGDYSPFASLFAPYCRDEDMAPADDAELEAWTTAVAANMVAPQKRLREEWRLFLVSRRTHLQRMLGRMLTVDAELSRVRYLTRNRPELLSTPGPLRQTYDSQAQYVARNWEEMGFFGPLAQEARGELLRLLLQPNDPAVQETLGANADGTFVARLVQQRTALMTRAIHLPWVVQLSAWVREHPEVLESPYLSPESILMAAIQLASLEHEHGAGRGSQASTMSAGPLPKRSKPSAAPQEGSHGHGSAAGPDSGVEATTTSQQGPRGGADGDGPGDVPQKTPTPVEAQEPEQDAEEPAPEARDSAHDGVADGGDESEQPGPTSISPEEMEAVEALLSFIPLEAEKEARKSDDDHGGGGVVDQADDDTSSPGIYGDGDSQPTTESDGGDDAPSALPEEDDISDGDQPL</sequence>
<feature type="region of interest" description="Disordered" evidence="1">
    <location>
        <begin position="240"/>
        <end position="272"/>
    </location>
</feature>
<evidence type="ECO:0000256" key="1">
    <source>
        <dbReference type="SAM" id="MobiDB-lite"/>
    </source>
</evidence>
<dbReference type="AlphaFoldDB" id="F0JB29"/>
<dbReference type="EMBL" id="LN714488">
    <property type="protein sequence ID" value="CEL71295.1"/>
    <property type="molecule type" value="Genomic_DNA"/>
</dbReference>
<evidence type="ECO:0000313" key="3">
    <source>
        <dbReference type="EMBL" id="CEL71295.1"/>
    </source>
</evidence>
<accession>F0JB29</accession>
<dbReference type="VEuPathDB" id="ToxoDB:NCLIV_069520"/>
<organism>
    <name type="scientific">Neospora caninum (strain Liverpool)</name>
    <dbReference type="NCBI Taxonomy" id="572307"/>
    <lineage>
        <taxon>Eukaryota</taxon>
        <taxon>Sar</taxon>
        <taxon>Alveolata</taxon>
        <taxon>Apicomplexa</taxon>
        <taxon>Conoidasida</taxon>
        <taxon>Coccidia</taxon>
        <taxon>Eucoccidiorida</taxon>
        <taxon>Eimeriorina</taxon>
        <taxon>Sarcocystidae</taxon>
        <taxon>Neospora</taxon>
    </lineage>
</organism>
<reference evidence="2" key="2">
    <citation type="submission" date="2011-03" db="EMBL/GenBank/DDBJ databases">
        <authorList>
            <person name="Aslett M."/>
        </authorList>
    </citation>
    <scope>NUCLEOTIDE SEQUENCE</scope>
    <source>
        <strain evidence="2">Liverpool</strain>
    </source>
</reference>
<feature type="compositionally biased region" description="Gly residues" evidence="1">
    <location>
        <begin position="672"/>
        <end position="681"/>
    </location>
</feature>
<reference evidence="3" key="3">
    <citation type="journal article" date="2015" name="PLoS ONE">
        <title>Comprehensive Evaluation of Toxoplasma gondii VEG and Neospora caninum LIV Genomes with Tachyzoite Stage Transcriptome and Proteome Defines Novel Transcript Features.</title>
        <authorList>
            <person name="Ramaprasad A."/>
            <person name="Mourier T."/>
            <person name="Naeem R."/>
            <person name="Malas T.B."/>
            <person name="Moussa E."/>
            <person name="Panigrahi A."/>
            <person name="Vermont S.J."/>
            <person name="Otto T.D."/>
            <person name="Wastling J."/>
            <person name="Pain A."/>
        </authorList>
    </citation>
    <scope>NUCLEOTIDE SEQUENCE</scope>
    <source>
        <strain evidence="3">Liverpool</strain>
    </source>
</reference>
<feature type="compositionally biased region" description="Basic and acidic residues" evidence="1">
    <location>
        <begin position="749"/>
        <end position="762"/>
    </location>
</feature>
<dbReference type="EMBL" id="CADU01000303">
    <property type="protein sequence ID" value="CCA30180.1"/>
    <property type="molecule type" value="Genomic_DNA"/>
</dbReference>
<feature type="compositionally biased region" description="Acidic residues" evidence="1">
    <location>
        <begin position="695"/>
        <end position="705"/>
    </location>
</feature>
<proteinExistence type="predicted"/>
<feature type="region of interest" description="Disordered" evidence="1">
    <location>
        <begin position="618"/>
        <end position="814"/>
    </location>
</feature>
<feature type="region of interest" description="Disordered" evidence="1">
    <location>
        <begin position="66"/>
        <end position="133"/>
    </location>
</feature>
<name>F0JB29_NEOCL</name>
<reference evidence="2" key="1">
    <citation type="submission" date="2011-03" db="EMBL/GenBank/DDBJ databases">
        <title>Comparative genomics and transcriptomics of Neospora caninum and Toxoplasma gondii.</title>
        <authorList>
            <person name="Reid A.J."/>
            <person name="Sohal A."/>
            <person name="Harris D."/>
            <person name="Quail M."/>
            <person name="Sanders M."/>
            <person name="Berriman M."/>
            <person name="Wastling J.M."/>
            <person name="Pain A."/>
        </authorList>
    </citation>
    <scope>NUCLEOTIDE SEQUENCE</scope>
    <source>
        <strain evidence="2">Liverpool</strain>
    </source>
</reference>
<gene>
    <name evidence="3" type="ORF">BN1204_069520</name>
    <name evidence="2" type="ORF">NCLIV_069520</name>
</gene>
<evidence type="ECO:0000313" key="2">
    <source>
        <dbReference type="EMBL" id="CCA30180.1"/>
    </source>
</evidence>
<feature type="compositionally biased region" description="Acidic residues" evidence="1">
    <location>
        <begin position="802"/>
        <end position="814"/>
    </location>
</feature>
<feature type="compositionally biased region" description="Basic and acidic residues" evidence="1">
    <location>
        <begin position="258"/>
        <end position="267"/>
    </location>
</feature>